<organism evidence="2 3">
    <name type="scientific">Streptomyces viridosporus T7A</name>
    <dbReference type="NCBI Taxonomy" id="665577"/>
    <lineage>
        <taxon>Bacteria</taxon>
        <taxon>Bacillati</taxon>
        <taxon>Actinomycetota</taxon>
        <taxon>Actinomycetes</taxon>
        <taxon>Kitasatosporales</taxon>
        <taxon>Streptomycetaceae</taxon>
        <taxon>Streptomyces</taxon>
    </lineage>
</organism>
<gene>
    <name evidence="2" type="ORF">CP969_12265</name>
</gene>
<evidence type="ECO:0000313" key="3">
    <source>
        <dbReference type="Proteomes" id="UP000327143"/>
    </source>
</evidence>
<evidence type="ECO:0000313" key="2">
    <source>
        <dbReference type="EMBL" id="QEU85411.1"/>
    </source>
</evidence>
<dbReference type="EMBL" id="CP023700">
    <property type="protein sequence ID" value="QEU85411.1"/>
    <property type="molecule type" value="Genomic_DNA"/>
</dbReference>
<accession>A0ABX6ADQ1</accession>
<proteinExistence type="predicted"/>
<protein>
    <submittedName>
        <fullName evidence="2">Uncharacterized protein</fullName>
    </submittedName>
</protein>
<dbReference type="Proteomes" id="UP000327143">
    <property type="component" value="Chromosome"/>
</dbReference>
<sequence>MTSTSRSGEVGEREGSAGVTRLRRRPEAMLFAPFSRRAPTARLRQVAVARGALPVRHRARGQIEDDGRCAEAQAAEAQWT</sequence>
<name>A0ABX6ADQ1_STRVD</name>
<feature type="region of interest" description="Disordered" evidence="1">
    <location>
        <begin position="1"/>
        <end position="25"/>
    </location>
</feature>
<reference evidence="2 3" key="1">
    <citation type="submission" date="2017-09" db="EMBL/GenBank/DDBJ databases">
        <authorList>
            <person name="Lee N."/>
            <person name="Cho B.-K."/>
        </authorList>
    </citation>
    <scope>NUCLEOTIDE SEQUENCE [LARGE SCALE GENOMIC DNA]</scope>
    <source>
        <strain evidence="2 3">ATCC 39115</strain>
    </source>
</reference>
<evidence type="ECO:0000256" key="1">
    <source>
        <dbReference type="SAM" id="MobiDB-lite"/>
    </source>
</evidence>
<keyword evidence="3" id="KW-1185">Reference proteome</keyword>
<dbReference type="RefSeq" id="WP_016826578.1">
    <property type="nucleotide sequence ID" value="NZ_CP023700.1"/>
</dbReference>